<dbReference type="InterPro" id="IPR032808">
    <property type="entry name" value="DoxX"/>
</dbReference>
<evidence type="ECO:0000256" key="2">
    <source>
        <dbReference type="ARBA" id="ARBA00022692"/>
    </source>
</evidence>
<feature type="transmembrane region" description="Helical" evidence="5">
    <location>
        <begin position="99"/>
        <end position="114"/>
    </location>
</feature>
<name>A0A1I3UA51_9SPHI</name>
<dbReference type="Pfam" id="PF07681">
    <property type="entry name" value="DoxX"/>
    <property type="match status" value="1"/>
</dbReference>
<dbReference type="RefSeq" id="WP_090631809.1">
    <property type="nucleotide sequence ID" value="NZ_FOQO01000014.1"/>
</dbReference>
<dbReference type="EMBL" id="FOQO01000014">
    <property type="protein sequence ID" value="SFJ80448.1"/>
    <property type="molecule type" value="Genomic_DNA"/>
</dbReference>
<dbReference type="GO" id="GO:0016020">
    <property type="term" value="C:membrane"/>
    <property type="evidence" value="ECO:0007669"/>
    <property type="project" value="UniProtKB-SubCell"/>
</dbReference>
<reference evidence="6 7" key="1">
    <citation type="submission" date="2016-10" db="EMBL/GenBank/DDBJ databases">
        <authorList>
            <person name="de Groot N.N."/>
        </authorList>
    </citation>
    <scope>NUCLEOTIDE SEQUENCE [LARGE SCALE GENOMIC DNA]</scope>
    <source>
        <strain evidence="6 7">RK1</strain>
    </source>
</reference>
<keyword evidence="7" id="KW-1185">Reference proteome</keyword>
<evidence type="ECO:0000256" key="1">
    <source>
        <dbReference type="ARBA" id="ARBA00004141"/>
    </source>
</evidence>
<feature type="transmembrane region" description="Helical" evidence="5">
    <location>
        <begin position="44"/>
        <end position="68"/>
    </location>
</feature>
<gene>
    <name evidence="6" type="ORF">SAMN05444682_11484</name>
</gene>
<evidence type="ECO:0000256" key="3">
    <source>
        <dbReference type="ARBA" id="ARBA00022989"/>
    </source>
</evidence>
<dbReference type="OrthoDB" id="8161897at2"/>
<evidence type="ECO:0000313" key="6">
    <source>
        <dbReference type="EMBL" id="SFJ80448.1"/>
    </source>
</evidence>
<keyword evidence="2 5" id="KW-0812">Transmembrane</keyword>
<evidence type="ECO:0000256" key="5">
    <source>
        <dbReference type="SAM" id="Phobius"/>
    </source>
</evidence>
<organism evidence="6 7">
    <name type="scientific">Parapedobacter indicus</name>
    <dbReference type="NCBI Taxonomy" id="1477437"/>
    <lineage>
        <taxon>Bacteria</taxon>
        <taxon>Pseudomonadati</taxon>
        <taxon>Bacteroidota</taxon>
        <taxon>Sphingobacteriia</taxon>
        <taxon>Sphingobacteriales</taxon>
        <taxon>Sphingobacteriaceae</taxon>
        <taxon>Parapedobacter</taxon>
    </lineage>
</organism>
<sequence>MKSKILTVLSAIFGLLLINSGLNKYFQYIPVPEGLPEEVVKDNAALMEIQWLIPLVGLAEIIGGLLLIFPKTRALGALIVFPVMVGVLLTHIFVAPAGLPIALALWAILLWILFENRRKYTPLIGN</sequence>
<dbReference type="Proteomes" id="UP000198670">
    <property type="component" value="Unassembled WGS sequence"/>
</dbReference>
<feature type="transmembrane region" description="Helical" evidence="5">
    <location>
        <begin position="75"/>
        <end position="93"/>
    </location>
</feature>
<proteinExistence type="predicted"/>
<accession>A0A1I3UA51</accession>
<comment type="subcellular location">
    <subcellularLocation>
        <location evidence="1">Membrane</location>
        <topology evidence="1">Multi-pass membrane protein</topology>
    </subcellularLocation>
</comment>
<evidence type="ECO:0000256" key="4">
    <source>
        <dbReference type="ARBA" id="ARBA00023136"/>
    </source>
</evidence>
<dbReference type="STRING" id="1477437.SAMN05444682_11484"/>
<dbReference type="AlphaFoldDB" id="A0A1I3UA51"/>
<protein>
    <submittedName>
        <fullName evidence="6">DoxX protein</fullName>
    </submittedName>
</protein>
<evidence type="ECO:0000313" key="7">
    <source>
        <dbReference type="Proteomes" id="UP000198670"/>
    </source>
</evidence>
<keyword evidence="3 5" id="KW-1133">Transmembrane helix</keyword>
<keyword evidence="4 5" id="KW-0472">Membrane</keyword>